<dbReference type="RefSeq" id="WP_158034964.1">
    <property type="nucleotide sequence ID" value="NZ_ML708632.1"/>
</dbReference>
<keyword evidence="3" id="KW-1185">Reference proteome</keyword>
<dbReference type="Pfam" id="PF01370">
    <property type="entry name" value="Epimerase"/>
    <property type="match status" value="1"/>
</dbReference>
<dbReference type="EMBL" id="SZWF01000030">
    <property type="protein sequence ID" value="KAA9393073.1"/>
    <property type="molecule type" value="Genomic_DNA"/>
</dbReference>
<reference evidence="2 3" key="1">
    <citation type="submission" date="2019-05" db="EMBL/GenBank/DDBJ databases">
        <title>Kocuria coralli sp. nov., a novel actinobacterium isolated from coral reef seawater.</title>
        <authorList>
            <person name="Li J."/>
        </authorList>
    </citation>
    <scope>NUCLEOTIDE SEQUENCE [LARGE SCALE GENOMIC DNA]</scope>
    <source>
        <strain evidence="2 3">SCSIO 13007</strain>
    </source>
</reference>
<feature type="domain" description="NAD-dependent epimerase/dehydratase" evidence="1">
    <location>
        <begin position="4"/>
        <end position="213"/>
    </location>
</feature>
<dbReference type="PANTHER" id="PTHR48079">
    <property type="entry name" value="PROTEIN YEEZ"/>
    <property type="match status" value="1"/>
</dbReference>
<dbReference type="Gene3D" id="3.40.50.720">
    <property type="entry name" value="NAD(P)-binding Rossmann-like Domain"/>
    <property type="match status" value="1"/>
</dbReference>
<dbReference type="InterPro" id="IPR036291">
    <property type="entry name" value="NAD(P)-bd_dom_sf"/>
</dbReference>
<protein>
    <submittedName>
        <fullName evidence="2">NAD-dependent epimerase/dehydratase family protein</fullName>
    </submittedName>
</protein>
<name>A0A5J5KTV2_9MICC</name>
<dbReference type="PANTHER" id="PTHR48079:SF6">
    <property type="entry name" value="NAD(P)-BINDING DOMAIN-CONTAINING PROTEIN-RELATED"/>
    <property type="match status" value="1"/>
</dbReference>
<dbReference type="GO" id="GO:0005737">
    <property type="term" value="C:cytoplasm"/>
    <property type="evidence" value="ECO:0007669"/>
    <property type="project" value="TreeGrafter"/>
</dbReference>
<dbReference type="OrthoDB" id="8205493at2"/>
<dbReference type="AlphaFoldDB" id="A0A5J5KTV2"/>
<organism evidence="2 3">
    <name type="scientific">Kocuria coralli</name>
    <dbReference type="NCBI Taxonomy" id="1461025"/>
    <lineage>
        <taxon>Bacteria</taxon>
        <taxon>Bacillati</taxon>
        <taxon>Actinomycetota</taxon>
        <taxon>Actinomycetes</taxon>
        <taxon>Micrococcales</taxon>
        <taxon>Micrococcaceae</taxon>
        <taxon>Kocuria</taxon>
    </lineage>
</organism>
<evidence type="ECO:0000313" key="3">
    <source>
        <dbReference type="Proteomes" id="UP000325957"/>
    </source>
</evidence>
<dbReference type="InterPro" id="IPR001509">
    <property type="entry name" value="Epimerase_deHydtase"/>
</dbReference>
<dbReference type="SUPFAM" id="SSF51735">
    <property type="entry name" value="NAD(P)-binding Rossmann-fold domains"/>
    <property type="match status" value="1"/>
</dbReference>
<evidence type="ECO:0000313" key="2">
    <source>
        <dbReference type="EMBL" id="KAA9393073.1"/>
    </source>
</evidence>
<dbReference type="InterPro" id="IPR051783">
    <property type="entry name" value="NAD(P)-dependent_oxidoreduct"/>
</dbReference>
<accession>A0A5J5KTV2</accession>
<sequence length="307" mass="34094">MQTVLGSGGQIAEELTRELRRNFTDDIRLVSRNPRKVHEADQLVPADLMDAGATDKAVAGSDVVFLTVGLPMDSVMWEQRFPAMMANTIAACRKHGSKLVFFDNTYMYPQTSVPQTEDTAFEPAGRKAAVRAQIATALLAEMEAGTIEAVICRAPEFYGPGKTQSLTNSAVFNRIGQGKRPMVPLNAQTRRSLIWTPDASRAMALIGNTPDAFGQTWHLPIDPDRLTYREMIGLASQVTGRKIPYVTVPRWAFKAGGLLNPAVKEAEELLPRYRQDNIFDSAKFQTRFPRFRVTSYREGIAQILEEG</sequence>
<proteinExistence type="predicted"/>
<evidence type="ECO:0000259" key="1">
    <source>
        <dbReference type="Pfam" id="PF01370"/>
    </source>
</evidence>
<dbReference type="Proteomes" id="UP000325957">
    <property type="component" value="Unassembled WGS sequence"/>
</dbReference>
<comment type="caution">
    <text evidence="2">The sequence shown here is derived from an EMBL/GenBank/DDBJ whole genome shotgun (WGS) entry which is preliminary data.</text>
</comment>
<dbReference type="GO" id="GO:0004029">
    <property type="term" value="F:aldehyde dehydrogenase (NAD+) activity"/>
    <property type="evidence" value="ECO:0007669"/>
    <property type="project" value="TreeGrafter"/>
</dbReference>
<gene>
    <name evidence="2" type="ORF">FCK90_14195</name>
</gene>